<dbReference type="GO" id="GO:0050380">
    <property type="term" value="F:undecaprenyl-diphosphatase activity"/>
    <property type="evidence" value="ECO:0007669"/>
    <property type="project" value="UniProtKB-EC"/>
</dbReference>
<gene>
    <name evidence="6" type="ORF">VII00023_06277</name>
</gene>
<dbReference type="CDD" id="cd01610">
    <property type="entry name" value="PAP2_like"/>
    <property type="match status" value="1"/>
</dbReference>
<evidence type="ECO:0000256" key="3">
    <source>
        <dbReference type="ARBA" id="ARBA00047594"/>
    </source>
</evidence>
<dbReference type="SMART" id="SM00014">
    <property type="entry name" value="acidPPc"/>
    <property type="match status" value="1"/>
</dbReference>
<evidence type="ECO:0000256" key="4">
    <source>
        <dbReference type="SAM" id="Phobius"/>
    </source>
</evidence>
<dbReference type="InterPro" id="IPR000326">
    <property type="entry name" value="PAP2/HPO"/>
</dbReference>
<feature type="transmembrane region" description="Helical" evidence="4">
    <location>
        <begin position="218"/>
        <end position="239"/>
    </location>
</feature>
<organism evidence="6 7">
    <name type="scientific">Vibrio ichthyoenteri ATCC 700023</name>
    <dbReference type="NCBI Taxonomy" id="870968"/>
    <lineage>
        <taxon>Bacteria</taxon>
        <taxon>Pseudomonadati</taxon>
        <taxon>Pseudomonadota</taxon>
        <taxon>Gammaproteobacteria</taxon>
        <taxon>Vibrionales</taxon>
        <taxon>Vibrionaceae</taxon>
        <taxon>Vibrio</taxon>
    </lineage>
</organism>
<dbReference type="EC" id="3.6.1.27" evidence="1"/>
<comment type="catalytic activity">
    <reaction evidence="3">
        <text>di-trans,octa-cis-undecaprenyl diphosphate + H2O = di-trans,octa-cis-undecaprenyl phosphate + phosphate + H(+)</text>
        <dbReference type="Rhea" id="RHEA:28094"/>
        <dbReference type="ChEBI" id="CHEBI:15377"/>
        <dbReference type="ChEBI" id="CHEBI:15378"/>
        <dbReference type="ChEBI" id="CHEBI:43474"/>
        <dbReference type="ChEBI" id="CHEBI:58405"/>
        <dbReference type="ChEBI" id="CHEBI:60392"/>
        <dbReference type="EC" id="3.6.1.27"/>
    </reaction>
</comment>
<evidence type="ECO:0000259" key="5">
    <source>
        <dbReference type="SMART" id="SM00014"/>
    </source>
</evidence>
<accession>F9RXJ6</accession>
<feature type="domain" description="Phosphatidic acid phosphatase type 2/haloperoxidase" evidence="5">
    <location>
        <begin position="81"/>
        <end position="229"/>
    </location>
</feature>
<dbReference type="OrthoDB" id="5586741at2"/>
<evidence type="ECO:0000256" key="2">
    <source>
        <dbReference type="ARBA" id="ARBA00032707"/>
    </source>
</evidence>
<keyword evidence="7" id="KW-1185">Reference proteome</keyword>
<evidence type="ECO:0000313" key="7">
    <source>
        <dbReference type="Proteomes" id="UP000004605"/>
    </source>
</evidence>
<protein>
    <recommendedName>
        <fullName evidence="1">undecaprenyl-diphosphate phosphatase</fullName>
        <ecNumber evidence="1">3.6.1.27</ecNumber>
    </recommendedName>
    <alternativeName>
        <fullName evidence="2">Undecaprenyl pyrophosphate phosphatase</fullName>
    </alternativeName>
</protein>
<reference evidence="6 7" key="1">
    <citation type="journal article" date="2012" name="Int. J. Syst. Evol. Microbiol.">
        <title>Vibrio caribbeanicus sp. nov., isolated from the marine sponge Scleritoderma cyanea.</title>
        <authorList>
            <person name="Hoffmann M."/>
            <person name="Monday S.R."/>
            <person name="Allard M.W."/>
            <person name="Strain E.A."/>
            <person name="Whittaker P."/>
            <person name="Naum M."/>
            <person name="McCarthy P.J."/>
            <person name="Lopez J.V."/>
            <person name="Fischer M."/>
            <person name="Brown E.W."/>
        </authorList>
    </citation>
    <scope>NUCLEOTIDE SEQUENCE [LARGE SCALE GENOMIC DNA]</scope>
    <source>
        <strain evidence="6 7">ATCC 700023</strain>
    </source>
</reference>
<proteinExistence type="predicted"/>
<evidence type="ECO:0000313" key="6">
    <source>
        <dbReference type="EMBL" id="EGU47920.1"/>
    </source>
</evidence>
<dbReference type="PANTHER" id="PTHR14969:SF54">
    <property type="entry name" value="PHOSPHATIDYLGLYCEROPHOSPHATASE B"/>
    <property type="match status" value="1"/>
</dbReference>
<comment type="caution">
    <text evidence="6">The sequence shown here is derived from an EMBL/GenBank/DDBJ whole genome shotgun (WGS) entry which is preliminary data.</text>
</comment>
<dbReference type="PANTHER" id="PTHR14969">
    <property type="entry name" value="SPHINGOSINE-1-PHOSPHATE PHOSPHOHYDROLASE"/>
    <property type="match status" value="1"/>
</dbReference>
<dbReference type="RefSeq" id="WP_006710592.1">
    <property type="nucleotide sequence ID" value="NZ_AFWF01000016.1"/>
</dbReference>
<dbReference type="Proteomes" id="UP000004605">
    <property type="component" value="Unassembled WGS sequence"/>
</dbReference>
<name>F9RXJ6_9VIBR</name>
<keyword evidence="4" id="KW-1133">Transmembrane helix</keyword>
<dbReference type="AlphaFoldDB" id="F9RXJ6"/>
<keyword evidence="4" id="KW-0812">Transmembrane</keyword>
<keyword evidence="4" id="KW-0472">Membrane</keyword>
<dbReference type="EMBL" id="AFWF01000016">
    <property type="protein sequence ID" value="EGU47920.1"/>
    <property type="molecule type" value="Genomic_DNA"/>
</dbReference>
<feature type="transmembrane region" description="Helical" evidence="4">
    <location>
        <begin position="163"/>
        <end position="181"/>
    </location>
</feature>
<dbReference type="SUPFAM" id="SSF48317">
    <property type="entry name" value="Acid phosphatase/Vanadium-dependent haloperoxidase"/>
    <property type="match status" value="1"/>
</dbReference>
<evidence type="ECO:0000256" key="1">
    <source>
        <dbReference type="ARBA" id="ARBA00012374"/>
    </source>
</evidence>
<dbReference type="GO" id="GO:0005886">
    <property type="term" value="C:plasma membrane"/>
    <property type="evidence" value="ECO:0007669"/>
    <property type="project" value="TreeGrafter"/>
</dbReference>
<dbReference type="Pfam" id="PF01569">
    <property type="entry name" value="PAP2"/>
    <property type="match status" value="1"/>
</dbReference>
<dbReference type="InterPro" id="IPR036938">
    <property type="entry name" value="PAP2/HPO_sf"/>
</dbReference>
<feature type="transmembrane region" description="Helical" evidence="4">
    <location>
        <begin position="12"/>
        <end position="32"/>
    </location>
</feature>
<feature type="transmembrane region" description="Helical" evidence="4">
    <location>
        <begin position="188"/>
        <end position="206"/>
    </location>
</feature>
<feature type="transmembrane region" description="Helical" evidence="4">
    <location>
        <begin position="44"/>
        <end position="71"/>
    </location>
</feature>
<dbReference type="Gene3D" id="1.20.144.10">
    <property type="entry name" value="Phosphatidic acid phosphatase type 2/haloperoxidase"/>
    <property type="match status" value="1"/>
</dbReference>
<sequence length="253" mass="28387">MKDYLYTKRYGLAVLTAFLLLIAPMTLMVSHIDLLSSVNEGEGFFFSLLTNSAGSPGFLITLAVLCLVSLTLDLTPKQQWQKAVQLGIILVIGFAAKTGLKHVTESPRPYTEVLTHQLLIPKPAHFYQLSPHQQDQLITQVSNQVSPWRTQHWLGETDYSFPSGHTMFVAICLVCFGGLFIEHKRYGLAATLLIWGVAVAYSRLWIGMHRPIDLVGSAIFVALVYTMLPNFSVWLDTLFDRIESYLPSRERGV</sequence>